<gene>
    <name evidence="1" type="ORF">BSIN_2385</name>
</gene>
<organism evidence="1 2">
    <name type="scientific">Burkholderia singularis</name>
    <dbReference type="NCBI Taxonomy" id="1503053"/>
    <lineage>
        <taxon>Bacteria</taxon>
        <taxon>Pseudomonadati</taxon>
        <taxon>Pseudomonadota</taxon>
        <taxon>Betaproteobacteria</taxon>
        <taxon>Burkholderiales</taxon>
        <taxon>Burkholderiaceae</taxon>
        <taxon>Burkholderia</taxon>
        <taxon>pseudomallei group</taxon>
    </lineage>
</organism>
<protein>
    <submittedName>
        <fullName evidence="1">Uncharacterized protein</fullName>
    </submittedName>
</protein>
<dbReference type="AlphaFoldDB" id="A0A238H1P7"/>
<evidence type="ECO:0000313" key="1">
    <source>
        <dbReference type="EMBL" id="SMF99165.1"/>
    </source>
</evidence>
<dbReference type="EMBL" id="FXAN01000038">
    <property type="protein sequence ID" value="SMF99165.1"/>
    <property type="molecule type" value="Genomic_DNA"/>
</dbReference>
<sequence>MNEAYTDEQYSAVANSSFGIVYFRSVRRQYKKAFEGAAEYAASKLGISYGEAIPPAQATKFAEYMMEKLGPLFVHMSANGIPIMEAMRIDEAD</sequence>
<dbReference type="Proteomes" id="UP000198460">
    <property type="component" value="Unassembled WGS sequence"/>
</dbReference>
<evidence type="ECO:0000313" key="2">
    <source>
        <dbReference type="Proteomes" id="UP000198460"/>
    </source>
</evidence>
<reference evidence="1 2" key="1">
    <citation type="submission" date="2017-04" db="EMBL/GenBank/DDBJ databases">
        <authorList>
            <person name="Afonso C.L."/>
            <person name="Miller P.J."/>
            <person name="Scott M.A."/>
            <person name="Spackman E."/>
            <person name="Goraichik I."/>
            <person name="Dimitrov K.M."/>
            <person name="Suarez D.L."/>
            <person name="Swayne D.E."/>
        </authorList>
    </citation>
    <scope>NUCLEOTIDE SEQUENCE [LARGE SCALE GENOMIC DNA]</scope>
    <source>
        <strain evidence="1">LMG 28154</strain>
    </source>
</reference>
<name>A0A238H1P7_9BURK</name>
<proteinExistence type="predicted"/>
<accession>A0A238H1P7</accession>